<accession>A0AAD6XBH6</accession>
<dbReference type="Proteomes" id="UP001218188">
    <property type="component" value="Unassembled WGS sequence"/>
</dbReference>
<gene>
    <name evidence="1" type="ORF">C8F04DRAFT_1248520</name>
</gene>
<dbReference type="EMBL" id="JARJCM010000003">
    <property type="protein sequence ID" value="KAJ7046268.1"/>
    <property type="molecule type" value="Genomic_DNA"/>
</dbReference>
<evidence type="ECO:0000313" key="1">
    <source>
        <dbReference type="EMBL" id="KAJ7046268.1"/>
    </source>
</evidence>
<protein>
    <recommendedName>
        <fullName evidence="3">F-box domain-containing protein</fullName>
    </recommendedName>
</protein>
<evidence type="ECO:0000313" key="2">
    <source>
        <dbReference type="Proteomes" id="UP001218188"/>
    </source>
</evidence>
<sequence>MAEMPSPDLLYLILRDALSAGPHHPSISALHRCNIALTCKQFATIATNIPHAWNKIVIPFVNPPSCRYIRRCISLSEAVPLEVSLICNISAETPPGPLSLARRCRSHRAQAFVHQFMTLLDEHFSRIEALSVQLADGAASELWLRYLTRMNCAVLQALSMRLHLTSDIEVAGTRAAFTTLLPSIRTLTCVAFFPPATFAPAAGALTSLAISRVWGRSSVVYDEVMDMLAALPNLHTLRLGRVECAFAPSAPVTSTPRVVALPLVDTVDFFVGPPSTTDILCSLSLPAMKTLNLDIFPSSDLPWFSARCENLLAGCKTFGLRLVGDVDPKPVTAMLSFTPNVTCLSFARTPPQHAYVVHSAIGPAKLPLLARLEVPWSVHSDALRAHLQRRIAGAVIEVIQPAAKERYTIKSGTLVTL</sequence>
<proteinExistence type="predicted"/>
<name>A0AAD6XBH6_9AGAR</name>
<evidence type="ECO:0008006" key="3">
    <source>
        <dbReference type="Google" id="ProtNLM"/>
    </source>
</evidence>
<organism evidence="1 2">
    <name type="scientific">Mycena alexandri</name>
    <dbReference type="NCBI Taxonomy" id="1745969"/>
    <lineage>
        <taxon>Eukaryota</taxon>
        <taxon>Fungi</taxon>
        <taxon>Dikarya</taxon>
        <taxon>Basidiomycota</taxon>
        <taxon>Agaricomycotina</taxon>
        <taxon>Agaricomycetes</taxon>
        <taxon>Agaricomycetidae</taxon>
        <taxon>Agaricales</taxon>
        <taxon>Marasmiineae</taxon>
        <taxon>Mycenaceae</taxon>
        <taxon>Mycena</taxon>
    </lineage>
</organism>
<dbReference type="AlphaFoldDB" id="A0AAD6XBH6"/>
<keyword evidence="2" id="KW-1185">Reference proteome</keyword>
<comment type="caution">
    <text evidence="1">The sequence shown here is derived from an EMBL/GenBank/DDBJ whole genome shotgun (WGS) entry which is preliminary data.</text>
</comment>
<reference evidence="1" key="1">
    <citation type="submission" date="2023-03" db="EMBL/GenBank/DDBJ databases">
        <title>Massive genome expansion in bonnet fungi (Mycena s.s.) driven by repeated elements and novel gene families across ecological guilds.</title>
        <authorList>
            <consortium name="Lawrence Berkeley National Laboratory"/>
            <person name="Harder C.B."/>
            <person name="Miyauchi S."/>
            <person name="Viragh M."/>
            <person name="Kuo A."/>
            <person name="Thoen E."/>
            <person name="Andreopoulos B."/>
            <person name="Lu D."/>
            <person name="Skrede I."/>
            <person name="Drula E."/>
            <person name="Henrissat B."/>
            <person name="Morin E."/>
            <person name="Kohler A."/>
            <person name="Barry K."/>
            <person name="LaButti K."/>
            <person name="Morin E."/>
            <person name="Salamov A."/>
            <person name="Lipzen A."/>
            <person name="Mereny Z."/>
            <person name="Hegedus B."/>
            <person name="Baldrian P."/>
            <person name="Stursova M."/>
            <person name="Weitz H."/>
            <person name="Taylor A."/>
            <person name="Grigoriev I.V."/>
            <person name="Nagy L.G."/>
            <person name="Martin F."/>
            <person name="Kauserud H."/>
        </authorList>
    </citation>
    <scope>NUCLEOTIDE SEQUENCE</scope>
    <source>
        <strain evidence="1">CBHHK200</strain>
    </source>
</reference>